<comment type="subcellular location">
    <subcellularLocation>
        <location evidence="1">Membrane</location>
        <topology evidence="1">Multi-pass membrane protein</topology>
    </subcellularLocation>
</comment>
<proteinExistence type="predicted"/>
<keyword evidence="7" id="KW-0869">Chloride channel</keyword>
<keyword evidence="14" id="KW-1185">Reference proteome</keyword>
<evidence type="ECO:0000256" key="1">
    <source>
        <dbReference type="ARBA" id="ARBA00004141"/>
    </source>
</evidence>
<dbReference type="Pfam" id="PF00654">
    <property type="entry name" value="Voltage_CLC"/>
    <property type="match status" value="1"/>
</dbReference>
<dbReference type="PANTHER" id="PTHR43427:SF6">
    <property type="entry name" value="CHLORIDE CHANNEL PROTEIN CLC-E"/>
    <property type="match status" value="1"/>
</dbReference>
<dbReference type="Gene3D" id="1.10.3080.10">
    <property type="entry name" value="Clc chloride channel"/>
    <property type="match status" value="1"/>
</dbReference>
<dbReference type="InterPro" id="IPR001807">
    <property type="entry name" value="ClC"/>
</dbReference>
<accession>A0ABT2A233</accession>
<dbReference type="EMBL" id="JANUGX010000003">
    <property type="protein sequence ID" value="MCS0588251.1"/>
    <property type="molecule type" value="Genomic_DNA"/>
</dbReference>
<evidence type="ECO:0000256" key="7">
    <source>
        <dbReference type="ARBA" id="ARBA00023173"/>
    </source>
</evidence>
<dbReference type="SUPFAM" id="SSF81340">
    <property type="entry name" value="Clc chloride channel"/>
    <property type="match status" value="1"/>
</dbReference>
<dbReference type="Gene3D" id="3.10.580.10">
    <property type="entry name" value="CBS-domain"/>
    <property type="match status" value="1"/>
</dbReference>
<dbReference type="Pfam" id="PF00571">
    <property type="entry name" value="CBS"/>
    <property type="match status" value="2"/>
</dbReference>
<keyword evidence="4 11" id="KW-1133">Transmembrane helix</keyword>
<dbReference type="InterPro" id="IPR014743">
    <property type="entry name" value="Cl-channel_core"/>
</dbReference>
<evidence type="ECO:0000256" key="9">
    <source>
        <dbReference type="ARBA" id="ARBA00023303"/>
    </source>
</evidence>
<evidence type="ECO:0000256" key="11">
    <source>
        <dbReference type="SAM" id="Phobius"/>
    </source>
</evidence>
<dbReference type="InterPro" id="IPR000644">
    <property type="entry name" value="CBS_dom"/>
</dbReference>
<feature type="transmembrane region" description="Helical" evidence="11">
    <location>
        <begin position="159"/>
        <end position="183"/>
    </location>
</feature>
<dbReference type="SUPFAM" id="SSF54631">
    <property type="entry name" value="CBS-domain pair"/>
    <property type="match status" value="1"/>
</dbReference>
<name>A0ABT2A233_9BURK</name>
<dbReference type="CDD" id="cd02205">
    <property type="entry name" value="CBS_pair_SF"/>
    <property type="match status" value="1"/>
</dbReference>
<feature type="transmembrane region" description="Helical" evidence="11">
    <location>
        <begin position="394"/>
        <end position="413"/>
    </location>
</feature>
<keyword evidence="6 11" id="KW-0472">Membrane</keyword>
<feature type="domain" description="CBS" evidence="12">
    <location>
        <begin position="447"/>
        <end position="504"/>
    </location>
</feature>
<feature type="transmembrane region" description="Helical" evidence="11">
    <location>
        <begin position="333"/>
        <end position="352"/>
    </location>
</feature>
<evidence type="ECO:0000256" key="3">
    <source>
        <dbReference type="ARBA" id="ARBA00022692"/>
    </source>
</evidence>
<feature type="transmembrane region" description="Helical" evidence="11">
    <location>
        <begin position="268"/>
        <end position="286"/>
    </location>
</feature>
<keyword evidence="10" id="KW-0129">CBS domain</keyword>
<keyword evidence="2" id="KW-0813">Transport</keyword>
<evidence type="ECO:0000256" key="2">
    <source>
        <dbReference type="ARBA" id="ARBA00022448"/>
    </source>
</evidence>
<feature type="domain" description="CBS" evidence="12">
    <location>
        <begin position="509"/>
        <end position="570"/>
    </location>
</feature>
<feature type="transmembrane region" description="Helical" evidence="11">
    <location>
        <begin position="20"/>
        <end position="37"/>
    </location>
</feature>
<reference evidence="13 14" key="1">
    <citation type="submission" date="2022-08" db="EMBL/GenBank/DDBJ databases">
        <title>Reclassification of Massilia species as members of the genera Telluria, Duganella, Pseudoduganella, Mokoshia gen. nov. and Zemynaea gen. nov. using orthogonal and non-orthogonal genome-based approaches.</title>
        <authorList>
            <person name="Bowman J.P."/>
        </authorList>
    </citation>
    <scope>NUCLEOTIDE SEQUENCE [LARGE SCALE GENOMIC DNA]</scope>
    <source>
        <strain evidence="13 14">LMG 28164</strain>
    </source>
</reference>
<sequence length="571" mass="60117">MPSAFSVLRIRSLLEPHVMLFWAALVGVLGALATIAFREGLAGTQHLLGGHSGSFVEMAAGLSWPVRLVLPCAGGVLAGFFLSLAKRRADSAPNDYMEAIVVGDGRIPVGQTLLRGASSLCTISSGGSIGREGPMVQLAAMCASVVGSLARFDPRRLRLLVACGAAAGIASAYNAPIASAFFVTEIVLGNIAIDSLGPMMIAAVAANITMRRLPGYHPTYLMPAFPFVPGIEVALFIVLGGLAGLAAPQFLRLLDLMRRGFQRSGLPLPMRLGAGGLGVGLLSIWVPQVWGNGYSVVNSLLHSPWAWSAVLAILVFKVAATLCTAGSGAVGGIFTPTLFVGAALGQLFGQIVHGLFPGLAAAPAAYAIVGMGAFLAASTGAPLMAILMIFEMTLSYQIMLPLMLACVIAYFLARGVGGPSMYEVTARHRHAALMRQSLRATQMQALVEPAQTVLTLDASVSDMLAMFGSHAVKYIYIVDAANRYRGVVALRDLATAAMDGAGKSARDFLHPDLLPLITPDMTLADAYRQFLLHHGERLPVVQSKEEPLLLGAIRKTEILSAFAELQQKDPF</sequence>
<dbReference type="Proteomes" id="UP001205560">
    <property type="component" value="Unassembled WGS sequence"/>
</dbReference>
<evidence type="ECO:0000256" key="10">
    <source>
        <dbReference type="PROSITE-ProRule" id="PRU00703"/>
    </source>
</evidence>
<comment type="caution">
    <text evidence="13">The sequence shown here is derived from an EMBL/GenBank/DDBJ whole genome shotgun (WGS) entry which is preliminary data.</text>
</comment>
<organism evidence="13 14">
    <name type="scientific">Massilia norwichensis</name>
    <dbReference type="NCBI Taxonomy" id="1442366"/>
    <lineage>
        <taxon>Bacteria</taxon>
        <taxon>Pseudomonadati</taxon>
        <taxon>Pseudomonadota</taxon>
        <taxon>Betaproteobacteria</taxon>
        <taxon>Burkholderiales</taxon>
        <taxon>Oxalobacteraceae</taxon>
        <taxon>Telluria group</taxon>
        <taxon>Massilia</taxon>
    </lineage>
</organism>
<dbReference type="PANTHER" id="PTHR43427">
    <property type="entry name" value="CHLORIDE CHANNEL PROTEIN CLC-E"/>
    <property type="match status" value="1"/>
</dbReference>
<evidence type="ECO:0000256" key="4">
    <source>
        <dbReference type="ARBA" id="ARBA00022989"/>
    </source>
</evidence>
<feature type="transmembrane region" description="Helical" evidence="11">
    <location>
        <begin position="306"/>
        <end position="326"/>
    </location>
</feature>
<dbReference type="RefSeq" id="WP_258844068.1">
    <property type="nucleotide sequence ID" value="NZ_JANUGX010000003.1"/>
</dbReference>
<keyword evidence="3 11" id="KW-0812">Transmembrane</keyword>
<evidence type="ECO:0000259" key="12">
    <source>
        <dbReference type="PROSITE" id="PS51371"/>
    </source>
</evidence>
<feature type="transmembrane region" description="Helical" evidence="11">
    <location>
        <begin position="364"/>
        <end position="387"/>
    </location>
</feature>
<evidence type="ECO:0000313" key="13">
    <source>
        <dbReference type="EMBL" id="MCS0588251.1"/>
    </source>
</evidence>
<evidence type="ECO:0000256" key="5">
    <source>
        <dbReference type="ARBA" id="ARBA00023065"/>
    </source>
</evidence>
<gene>
    <name evidence="13" type="ORF">NX782_03425</name>
</gene>
<evidence type="ECO:0000313" key="14">
    <source>
        <dbReference type="Proteomes" id="UP001205560"/>
    </source>
</evidence>
<evidence type="ECO:0000256" key="8">
    <source>
        <dbReference type="ARBA" id="ARBA00023214"/>
    </source>
</evidence>
<dbReference type="InterPro" id="IPR050368">
    <property type="entry name" value="ClC-type_chloride_channel"/>
</dbReference>
<dbReference type="PROSITE" id="PS51371">
    <property type="entry name" value="CBS"/>
    <property type="match status" value="2"/>
</dbReference>
<protein>
    <submittedName>
        <fullName evidence="13">ClcB-like voltage-gated chloride channel protein</fullName>
    </submittedName>
</protein>
<evidence type="ECO:0000256" key="6">
    <source>
        <dbReference type="ARBA" id="ARBA00023136"/>
    </source>
</evidence>
<dbReference type="NCBIfam" id="NF002505">
    <property type="entry name" value="PRK01862.1"/>
    <property type="match status" value="1"/>
</dbReference>
<dbReference type="InterPro" id="IPR046342">
    <property type="entry name" value="CBS_dom_sf"/>
</dbReference>
<feature type="transmembrane region" description="Helical" evidence="11">
    <location>
        <begin position="220"/>
        <end position="247"/>
    </location>
</feature>
<keyword evidence="9" id="KW-0407">Ion channel</keyword>
<dbReference type="CDD" id="cd00400">
    <property type="entry name" value="Voltage_gated_ClC"/>
    <property type="match status" value="1"/>
</dbReference>
<keyword evidence="8" id="KW-0868">Chloride</keyword>
<dbReference type="PRINTS" id="PR00762">
    <property type="entry name" value="CLCHANNEL"/>
</dbReference>
<feature type="transmembrane region" description="Helical" evidence="11">
    <location>
        <begin position="64"/>
        <end position="85"/>
    </location>
</feature>
<keyword evidence="5" id="KW-0406">Ion transport</keyword>